<keyword evidence="2" id="KW-0472">Membrane</keyword>
<proteinExistence type="predicted"/>
<feature type="compositionally biased region" description="Basic and acidic residues" evidence="1">
    <location>
        <begin position="233"/>
        <end position="247"/>
    </location>
</feature>
<evidence type="ECO:0000256" key="2">
    <source>
        <dbReference type="SAM" id="Phobius"/>
    </source>
</evidence>
<dbReference type="Proteomes" id="UP000053617">
    <property type="component" value="Unassembled WGS sequence"/>
</dbReference>
<accession>A0A0D2FJF9</accession>
<dbReference type="EMBL" id="KN847480">
    <property type="protein sequence ID" value="KIX02067.1"/>
    <property type="molecule type" value="Genomic_DNA"/>
</dbReference>
<evidence type="ECO:0000256" key="1">
    <source>
        <dbReference type="SAM" id="MobiDB-lite"/>
    </source>
</evidence>
<name>A0A0D2FJF9_9EURO</name>
<dbReference type="AlphaFoldDB" id="A0A0D2FJF9"/>
<feature type="transmembrane region" description="Helical" evidence="2">
    <location>
        <begin position="30"/>
        <end position="52"/>
    </location>
</feature>
<dbReference type="CDD" id="cd12087">
    <property type="entry name" value="TM_EGFR-like"/>
    <property type="match status" value="1"/>
</dbReference>
<dbReference type="RefSeq" id="XP_013269203.1">
    <property type="nucleotide sequence ID" value="XM_013413749.1"/>
</dbReference>
<organism evidence="3 4">
    <name type="scientific">Rhinocladiella mackenziei CBS 650.93</name>
    <dbReference type="NCBI Taxonomy" id="1442369"/>
    <lineage>
        <taxon>Eukaryota</taxon>
        <taxon>Fungi</taxon>
        <taxon>Dikarya</taxon>
        <taxon>Ascomycota</taxon>
        <taxon>Pezizomycotina</taxon>
        <taxon>Eurotiomycetes</taxon>
        <taxon>Chaetothyriomycetidae</taxon>
        <taxon>Chaetothyriales</taxon>
        <taxon>Herpotrichiellaceae</taxon>
        <taxon>Rhinocladiella</taxon>
    </lineage>
</organism>
<feature type="region of interest" description="Disordered" evidence="1">
    <location>
        <begin position="198"/>
        <end position="260"/>
    </location>
</feature>
<evidence type="ECO:0000313" key="3">
    <source>
        <dbReference type="EMBL" id="KIX02067.1"/>
    </source>
</evidence>
<keyword evidence="4" id="KW-1185">Reference proteome</keyword>
<keyword evidence="2" id="KW-1133">Transmembrane helix</keyword>
<keyword evidence="2" id="KW-0812">Transmembrane</keyword>
<dbReference type="OrthoDB" id="4158559at2759"/>
<sequence>MAPTSHLFPRQFGGGPGDRGDRNNGGVSTLAIVGVVIAIVFVIAVAGIVIFARTRRRKASHTHAGINLNSQVPPKTGPTPGQYAPPPGKPNAYGGGDGYQSTPDQHQSLLGNAEGPAIVTWDADQGVGSTQDGFGYNNAAAGIQRPASVASFSAPPPRYEEAAAAGTLVAASQRPRVNSESGLRPLMLGQGEAASYYNTSRSIGADEEPERGRSTTREASGSRRLSVDNRSVASERRRSVSRFREEGMVDLDVSSSPDKS</sequence>
<gene>
    <name evidence="3" type="ORF">Z518_08006</name>
</gene>
<dbReference type="GeneID" id="25296077"/>
<protein>
    <submittedName>
        <fullName evidence="3">Uncharacterized protein</fullName>
    </submittedName>
</protein>
<dbReference type="HOGENOM" id="CLU_1102683_0_0_1"/>
<dbReference type="VEuPathDB" id="FungiDB:Z518_08006"/>
<evidence type="ECO:0000313" key="4">
    <source>
        <dbReference type="Proteomes" id="UP000053617"/>
    </source>
</evidence>
<reference evidence="3 4" key="1">
    <citation type="submission" date="2015-01" db="EMBL/GenBank/DDBJ databases">
        <title>The Genome Sequence of Rhinocladiella mackenzie CBS 650.93.</title>
        <authorList>
            <consortium name="The Broad Institute Genomics Platform"/>
            <person name="Cuomo C."/>
            <person name="de Hoog S."/>
            <person name="Gorbushina A."/>
            <person name="Stielow B."/>
            <person name="Teixiera M."/>
            <person name="Abouelleil A."/>
            <person name="Chapman S.B."/>
            <person name="Priest M."/>
            <person name="Young S.K."/>
            <person name="Wortman J."/>
            <person name="Nusbaum C."/>
            <person name="Birren B."/>
        </authorList>
    </citation>
    <scope>NUCLEOTIDE SEQUENCE [LARGE SCALE GENOMIC DNA]</scope>
    <source>
        <strain evidence="3 4">CBS 650.93</strain>
    </source>
</reference>
<feature type="region of interest" description="Disordered" evidence="1">
    <location>
        <begin position="1"/>
        <end position="22"/>
    </location>
</feature>
<feature type="region of interest" description="Disordered" evidence="1">
    <location>
        <begin position="60"/>
        <end position="102"/>
    </location>
</feature>